<organism evidence="1 2">
    <name type="scientific">Piloderma croceum (strain F 1598)</name>
    <dbReference type="NCBI Taxonomy" id="765440"/>
    <lineage>
        <taxon>Eukaryota</taxon>
        <taxon>Fungi</taxon>
        <taxon>Dikarya</taxon>
        <taxon>Basidiomycota</taxon>
        <taxon>Agaricomycotina</taxon>
        <taxon>Agaricomycetes</taxon>
        <taxon>Agaricomycetidae</taxon>
        <taxon>Atheliales</taxon>
        <taxon>Atheliaceae</taxon>
        <taxon>Piloderma</taxon>
    </lineage>
</organism>
<protein>
    <submittedName>
        <fullName evidence="1">Uncharacterized protein</fullName>
    </submittedName>
</protein>
<dbReference type="EMBL" id="KN832996">
    <property type="protein sequence ID" value="KIM82018.1"/>
    <property type="molecule type" value="Genomic_DNA"/>
</dbReference>
<dbReference type="HOGENOM" id="CLU_1454935_0_0_1"/>
<reference evidence="2" key="2">
    <citation type="submission" date="2015-01" db="EMBL/GenBank/DDBJ databases">
        <title>Evolutionary Origins and Diversification of the Mycorrhizal Mutualists.</title>
        <authorList>
            <consortium name="DOE Joint Genome Institute"/>
            <consortium name="Mycorrhizal Genomics Consortium"/>
            <person name="Kohler A."/>
            <person name="Kuo A."/>
            <person name="Nagy L.G."/>
            <person name="Floudas D."/>
            <person name="Copeland A."/>
            <person name="Barry K.W."/>
            <person name="Cichocki N."/>
            <person name="Veneault-Fourrey C."/>
            <person name="LaButti K."/>
            <person name="Lindquist E.A."/>
            <person name="Lipzen A."/>
            <person name="Lundell T."/>
            <person name="Morin E."/>
            <person name="Murat C."/>
            <person name="Riley R."/>
            <person name="Ohm R."/>
            <person name="Sun H."/>
            <person name="Tunlid A."/>
            <person name="Henrissat B."/>
            <person name="Grigoriev I.V."/>
            <person name="Hibbett D.S."/>
            <person name="Martin F."/>
        </authorList>
    </citation>
    <scope>NUCLEOTIDE SEQUENCE [LARGE SCALE GENOMIC DNA]</scope>
    <source>
        <strain evidence="2">F 1598</strain>
    </source>
</reference>
<proteinExistence type="predicted"/>
<accession>A0A0C3B6Y7</accession>
<keyword evidence="2" id="KW-1185">Reference proteome</keyword>
<evidence type="ECO:0000313" key="2">
    <source>
        <dbReference type="Proteomes" id="UP000054166"/>
    </source>
</evidence>
<dbReference type="Proteomes" id="UP000054166">
    <property type="component" value="Unassembled WGS sequence"/>
</dbReference>
<name>A0A0C3B6Y7_PILCF</name>
<evidence type="ECO:0000313" key="1">
    <source>
        <dbReference type="EMBL" id="KIM82018.1"/>
    </source>
</evidence>
<dbReference type="InParanoid" id="A0A0C3B6Y7"/>
<dbReference type="AlphaFoldDB" id="A0A0C3B6Y7"/>
<gene>
    <name evidence="1" type="ORF">PILCRDRAFT_820916</name>
</gene>
<sequence>MTEGPEHQSWSMMLSSQDLFDPVLVTPTVVEDPTGSSCWGDEHTTETHLVTGELERSHPKVCDITLNNWLAQKRHSPCHSRVKSNIGRSLVPICSRTVYLHDFPPTRSLVPVKYPFDTRPITPVQTPPTRFSISQPIFRDSGHIYIRSVHFRVTPSQVPATRPRRTTVARTVVRAIFALCDRAATS</sequence>
<reference evidence="1 2" key="1">
    <citation type="submission" date="2014-04" db="EMBL/GenBank/DDBJ databases">
        <authorList>
            <consortium name="DOE Joint Genome Institute"/>
            <person name="Kuo A."/>
            <person name="Tarkka M."/>
            <person name="Buscot F."/>
            <person name="Kohler A."/>
            <person name="Nagy L.G."/>
            <person name="Floudas D."/>
            <person name="Copeland A."/>
            <person name="Barry K.W."/>
            <person name="Cichocki N."/>
            <person name="Veneault-Fourrey C."/>
            <person name="LaButti K."/>
            <person name="Lindquist E.A."/>
            <person name="Lipzen A."/>
            <person name="Lundell T."/>
            <person name="Morin E."/>
            <person name="Murat C."/>
            <person name="Sun H."/>
            <person name="Tunlid A."/>
            <person name="Henrissat B."/>
            <person name="Grigoriev I.V."/>
            <person name="Hibbett D.S."/>
            <person name="Martin F."/>
            <person name="Nordberg H.P."/>
            <person name="Cantor M.N."/>
            <person name="Hua S.X."/>
        </authorList>
    </citation>
    <scope>NUCLEOTIDE SEQUENCE [LARGE SCALE GENOMIC DNA]</scope>
    <source>
        <strain evidence="1 2">F 1598</strain>
    </source>
</reference>